<sequence length="282" mass="31003">MAKKVSKWFRIGVEGDTCDGREIDANDIKQMAETYSAKAYGARVNLEHIKGVLPTSDFRRYGDVIQLKAEQIDDAAEPLLHYKWALYAMISPTADLTQMVGDGQKVYTSMEIKRNFANSNKSYLVGLAVTDDPASLGTEMLEFSRKARQNPLAGRKTDPDSLFTVATEALIEFEDAPETAPSLFALVKQKLSRKQASDDARLADVHEAVSEVAQYAQTELDKHETSLTDLLSRVDTLEKSTAAEHDALTELKGKLAQTPAQNFNQRPHATGGTGADETVTDC</sequence>
<evidence type="ECO:0008006" key="4">
    <source>
        <dbReference type="Google" id="ProtNLM"/>
    </source>
</evidence>
<dbReference type="RefSeq" id="WP_104922607.1">
    <property type="nucleotide sequence ID" value="NZ_CP019062.1"/>
</dbReference>
<gene>
    <name evidence="2" type="ORF">BV494_09180</name>
</gene>
<evidence type="ECO:0000256" key="1">
    <source>
        <dbReference type="SAM" id="MobiDB-lite"/>
    </source>
</evidence>
<accession>A0A2L1UQ86</accession>
<evidence type="ECO:0000313" key="2">
    <source>
        <dbReference type="EMBL" id="AVF35095.1"/>
    </source>
</evidence>
<dbReference type="Proteomes" id="UP000239197">
    <property type="component" value="Chromosome"/>
</dbReference>
<dbReference type="EMBL" id="CP019062">
    <property type="protein sequence ID" value="AVF35095.1"/>
    <property type="molecule type" value="Genomic_DNA"/>
</dbReference>
<dbReference type="KEGG" id="rox:BV494_09180"/>
<dbReference type="AlphaFoldDB" id="A0A2L1UQ86"/>
<proteinExistence type="predicted"/>
<organism evidence="2 3">
    <name type="scientific">Rahnella sikkimica</name>
    <dbReference type="NCBI Taxonomy" id="1805933"/>
    <lineage>
        <taxon>Bacteria</taxon>
        <taxon>Pseudomonadati</taxon>
        <taxon>Pseudomonadota</taxon>
        <taxon>Gammaproteobacteria</taxon>
        <taxon>Enterobacterales</taxon>
        <taxon>Yersiniaceae</taxon>
        <taxon>Rahnella</taxon>
    </lineage>
</organism>
<dbReference type="OrthoDB" id="5625143at2"/>
<dbReference type="InterPro" id="IPR009228">
    <property type="entry name" value="Capsid_scaffold_GpO"/>
</dbReference>
<protein>
    <recommendedName>
        <fullName evidence="4">GPO family capsid scaffolding protein</fullName>
    </recommendedName>
</protein>
<name>A0A2L1UQ86_9GAMM</name>
<evidence type="ECO:0000313" key="3">
    <source>
        <dbReference type="Proteomes" id="UP000239197"/>
    </source>
</evidence>
<keyword evidence="3" id="KW-1185">Reference proteome</keyword>
<dbReference type="Pfam" id="PF05929">
    <property type="entry name" value="Phage_GPO"/>
    <property type="match status" value="1"/>
</dbReference>
<feature type="region of interest" description="Disordered" evidence="1">
    <location>
        <begin position="262"/>
        <end position="282"/>
    </location>
</feature>
<reference evidence="3" key="1">
    <citation type="submission" date="2017-01" db="EMBL/GenBank/DDBJ databases">
        <title>Genome sequence of Rouxiella sp. ERMR1:05.</title>
        <authorList>
            <person name="Kumar R."/>
            <person name="Singh D."/>
            <person name="Kumar S."/>
        </authorList>
    </citation>
    <scope>NUCLEOTIDE SEQUENCE [LARGE SCALE GENOMIC DNA]</scope>
    <source>
        <strain evidence="3">ERMR1:05</strain>
    </source>
</reference>